<name>A0A2S7SU04_9BACT</name>
<organism evidence="1 2">
    <name type="scientific">Flavipsychrobacter stenotrophus</name>
    <dbReference type="NCBI Taxonomy" id="2077091"/>
    <lineage>
        <taxon>Bacteria</taxon>
        <taxon>Pseudomonadati</taxon>
        <taxon>Bacteroidota</taxon>
        <taxon>Chitinophagia</taxon>
        <taxon>Chitinophagales</taxon>
        <taxon>Chitinophagaceae</taxon>
        <taxon>Flavipsychrobacter</taxon>
    </lineage>
</organism>
<dbReference type="EMBL" id="PPSL01000004">
    <property type="protein sequence ID" value="PQJ10234.1"/>
    <property type="molecule type" value="Genomic_DNA"/>
</dbReference>
<dbReference type="AlphaFoldDB" id="A0A2S7SU04"/>
<gene>
    <name evidence="1" type="ORF">CJD36_016225</name>
</gene>
<evidence type="ECO:0000313" key="2">
    <source>
        <dbReference type="Proteomes" id="UP000239872"/>
    </source>
</evidence>
<proteinExistence type="predicted"/>
<evidence type="ECO:0000313" key="1">
    <source>
        <dbReference type="EMBL" id="PQJ10234.1"/>
    </source>
</evidence>
<comment type="caution">
    <text evidence="1">The sequence shown here is derived from an EMBL/GenBank/DDBJ whole genome shotgun (WGS) entry which is preliminary data.</text>
</comment>
<sequence length="97" mass="10952">MRHYRLTDSSYTYSWKGTGYTNRATINRTISLTVDTAKYALWGSDTFQMLHSGQYRYSVSGVENDMMLTDSSIYINIIGPASPGSAYYGITLRGVRE</sequence>
<protein>
    <submittedName>
        <fullName evidence="1">Uncharacterized protein</fullName>
    </submittedName>
</protein>
<reference evidence="1 2" key="1">
    <citation type="submission" date="2018-01" db="EMBL/GenBank/DDBJ databases">
        <title>A novel member of the phylum Bacteroidetes isolated from glacier ice.</title>
        <authorList>
            <person name="Liu Q."/>
            <person name="Xin Y.-H."/>
        </authorList>
    </citation>
    <scope>NUCLEOTIDE SEQUENCE [LARGE SCALE GENOMIC DNA]</scope>
    <source>
        <strain evidence="1 2">RB1R16</strain>
    </source>
</reference>
<dbReference type="Proteomes" id="UP000239872">
    <property type="component" value="Unassembled WGS sequence"/>
</dbReference>
<keyword evidence="2" id="KW-1185">Reference proteome</keyword>
<accession>A0A2S7SU04</accession>